<gene>
    <name evidence="2" type="ORF">DPMN_094331</name>
</gene>
<feature type="compositionally biased region" description="Polar residues" evidence="1">
    <location>
        <begin position="1"/>
        <end position="13"/>
    </location>
</feature>
<accession>A0A9D4L5U4</accession>
<protein>
    <submittedName>
        <fullName evidence="2">Uncharacterized protein</fullName>
    </submittedName>
</protein>
<comment type="caution">
    <text evidence="2">The sequence shown here is derived from an EMBL/GenBank/DDBJ whole genome shotgun (WGS) entry which is preliminary data.</text>
</comment>
<feature type="region of interest" description="Disordered" evidence="1">
    <location>
        <begin position="1"/>
        <end position="48"/>
    </location>
</feature>
<proteinExistence type="predicted"/>
<dbReference type="Proteomes" id="UP000828390">
    <property type="component" value="Unassembled WGS sequence"/>
</dbReference>
<reference evidence="2" key="2">
    <citation type="submission" date="2020-11" db="EMBL/GenBank/DDBJ databases">
        <authorList>
            <person name="McCartney M.A."/>
            <person name="Auch B."/>
            <person name="Kono T."/>
            <person name="Mallez S."/>
            <person name="Becker A."/>
            <person name="Gohl D.M."/>
            <person name="Silverstein K.A.T."/>
            <person name="Koren S."/>
            <person name="Bechman K.B."/>
            <person name="Herman A."/>
            <person name="Abrahante J.E."/>
            <person name="Garbe J."/>
        </authorList>
    </citation>
    <scope>NUCLEOTIDE SEQUENCE</scope>
    <source>
        <strain evidence="2">Duluth1</strain>
        <tissue evidence="2">Whole animal</tissue>
    </source>
</reference>
<dbReference type="EMBL" id="JAIWYP010000003">
    <property type="protein sequence ID" value="KAH3851844.1"/>
    <property type="molecule type" value="Genomic_DNA"/>
</dbReference>
<organism evidence="2 3">
    <name type="scientific">Dreissena polymorpha</name>
    <name type="common">Zebra mussel</name>
    <name type="synonym">Mytilus polymorpha</name>
    <dbReference type="NCBI Taxonomy" id="45954"/>
    <lineage>
        <taxon>Eukaryota</taxon>
        <taxon>Metazoa</taxon>
        <taxon>Spiralia</taxon>
        <taxon>Lophotrochozoa</taxon>
        <taxon>Mollusca</taxon>
        <taxon>Bivalvia</taxon>
        <taxon>Autobranchia</taxon>
        <taxon>Heteroconchia</taxon>
        <taxon>Euheterodonta</taxon>
        <taxon>Imparidentia</taxon>
        <taxon>Neoheterodontei</taxon>
        <taxon>Myida</taxon>
        <taxon>Dreissenoidea</taxon>
        <taxon>Dreissenidae</taxon>
        <taxon>Dreissena</taxon>
    </lineage>
</organism>
<feature type="region of interest" description="Disordered" evidence="1">
    <location>
        <begin position="100"/>
        <end position="124"/>
    </location>
</feature>
<dbReference type="AlphaFoldDB" id="A0A9D4L5U4"/>
<reference evidence="2" key="1">
    <citation type="journal article" date="2019" name="bioRxiv">
        <title>The Genome of the Zebra Mussel, Dreissena polymorpha: A Resource for Invasive Species Research.</title>
        <authorList>
            <person name="McCartney M.A."/>
            <person name="Auch B."/>
            <person name="Kono T."/>
            <person name="Mallez S."/>
            <person name="Zhang Y."/>
            <person name="Obille A."/>
            <person name="Becker A."/>
            <person name="Abrahante J.E."/>
            <person name="Garbe J."/>
            <person name="Badalamenti J.P."/>
            <person name="Herman A."/>
            <person name="Mangelson H."/>
            <person name="Liachko I."/>
            <person name="Sullivan S."/>
            <person name="Sone E.D."/>
            <person name="Koren S."/>
            <person name="Silverstein K.A.T."/>
            <person name="Beckman K.B."/>
            <person name="Gohl D.M."/>
        </authorList>
    </citation>
    <scope>NUCLEOTIDE SEQUENCE</scope>
    <source>
        <strain evidence="2">Duluth1</strain>
        <tissue evidence="2">Whole animal</tissue>
    </source>
</reference>
<evidence type="ECO:0000313" key="3">
    <source>
        <dbReference type="Proteomes" id="UP000828390"/>
    </source>
</evidence>
<name>A0A9D4L5U4_DREPO</name>
<feature type="compositionally biased region" description="Low complexity" evidence="1">
    <location>
        <begin position="25"/>
        <end position="35"/>
    </location>
</feature>
<evidence type="ECO:0000313" key="2">
    <source>
        <dbReference type="EMBL" id="KAH3851844.1"/>
    </source>
</evidence>
<sequence>MANAALSLNNDSLSGEENDDVISVKSGRTNSTSSKSNRRTHRASQADFENLRRNVSELDKRFSNVDLKLDRLMNLMDTASLARQRPQSTGMDTAVFHTVTGTTGGDTVGNSKSLEWDEDDTLSIQPGQREKSQLLGDDDSDHSNSLSLIGDHCQDSDSDDRFMKYSSKTQVIFCVTCLVKMPSRDRTRVIQA</sequence>
<keyword evidence="3" id="KW-1185">Reference proteome</keyword>
<evidence type="ECO:0000256" key="1">
    <source>
        <dbReference type="SAM" id="MobiDB-lite"/>
    </source>
</evidence>